<evidence type="ECO:0000256" key="8">
    <source>
        <dbReference type="SAM" id="MobiDB-lite"/>
    </source>
</evidence>
<evidence type="ECO:0000256" key="3">
    <source>
        <dbReference type="ARBA" id="ARBA00022475"/>
    </source>
</evidence>
<dbReference type="PRINTS" id="PR01437">
    <property type="entry name" value="NUOXDRDTASE4"/>
</dbReference>
<feature type="transmembrane region" description="Helical" evidence="9">
    <location>
        <begin position="270"/>
        <end position="290"/>
    </location>
</feature>
<dbReference type="InterPro" id="IPR050586">
    <property type="entry name" value="CPA3_Na-H_Antiporter_D"/>
</dbReference>
<feature type="transmembrane region" description="Helical" evidence="9">
    <location>
        <begin position="41"/>
        <end position="62"/>
    </location>
</feature>
<comment type="caution">
    <text evidence="11">The sequence shown here is derived from an EMBL/GenBank/DDBJ whole genome shotgun (WGS) entry which is preliminary data.</text>
</comment>
<comment type="similarity">
    <text evidence="2">Belongs to the CPA3 antiporters (TC 2.A.63) subunit D family.</text>
</comment>
<keyword evidence="5 9" id="KW-1133">Transmembrane helix</keyword>
<evidence type="ECO:0000256" key="1">
    <source>
        <dbReference type="ARBA" id="ARBA00004651"/>
    </source>
</evidence>
<feature type="transmembrane region" description="Helical" evidence="9">
    <location>
        <begin position="116"/>
        <end position="149"/>
    </location>
</feature>
<evidence type="ECO:0000313" key="11">
    <source>
        <dbReference type="EMBL" id="MDS1269912.1"/>
    </source>
</evidence>
<dbReference type="PANTHER" id="PTHR42703:SF1">
    <property type="entry name" value="NA(+)_H(+) ANTIPORTER SUBUNIT D1"/>
    <property type="match status" value="1"/>
</dbReference>
<dbReference type="Proteomes" id="UP001250214">
    <property type="component" value="Unassembled WGS sequence"/>
</dbReference>
<comment type="subcellular location">
    <subcellularLocation>
        <location evidence="1">Cell membrane</location>
        <topology evidence="1">Multi-pass membrane protein</topology>
    </subcellularLocation>
    <subcellularLocation>
        <location evidence="7">Membrane</location>
        <topology evidence="7">Multi-pass membrane protein</topology>
    </subcellularLocation>
</comment>
<accession>A0ABU2H4I6</accession>
<reference evidence="12" key="1">
    <citation type="submission" date="2023-07" db="EMBL/GenBank/DDBJ databases">
        <title>Novel species in the genus Lipingzhangella isolated from Sambhar Salt Lake.</title>
        <authorList>
            <person name="Jiya N."/>
            <person name="Kajale S."/>
            <person name="Sharma A."/>
        </authorList>
    </citation>
    <scope>NUCLEOTIDE SEQUENCE [LARGE SCALE GENOMIC DNA]</scope>
    <source>
        <strain evidence="12">LS1_29</strain>
    </source>
</reference>
<feature type="transmembrane region" description="Helical" evidence="9">
    <location>
        <begin position="169"/>
        <end position="194"/>
    </location>
</feature>
<evidence type="ECO:0000256" key="6">
    <source>
        <dbReference type="ARBA" id="ARBA00023136"/>
    </source>
</evidence>
<evidence type="ECO:0000256" key="7">
    <source>
        <dbReference type="RuleBase" id="RU000320"/>
    </source>
</evidence>
<feature type="transmembrane region" description="Helical" evidence="9">
    <location>
        <begin position="6"/>
        <end position="29"/>
    </location>
</feature>
<sequence>MIATALPFAAAVPLLMGTLLLVLRSPVWLRRTITLGTSTLVLGYAGLLILVTRGGAVLAHPLGLWETSPGEPVVAIPFAADMFSALMLAVTALLTLLCVAYGMVAGDDEQHYFQPMVLMLLAGVSGVVLTADLFNLFVFIEVMLLPSYVLMSMLGGGHRLRAGRLYVTYNLFASGVLLAGVAFVYGVAGTVNFAELAGAGQESTAVAVAAGVLMVALGMKAAVVPVHGWLSNTYPDTSPALSALFSGLHTKVAIYAIYRLYALIYGGDDRFLGVAVAIMVATMVIGVLGAVGESTMRSILTLHMVSQIGYILLGLALFGPLGLAAGIFYLLHNTVVKGALFLATGAVEQTYGTQRVYDLGGVARKEPLVAFAFVGAALALTGIPPFSGFAAKYLLLHASISAEQYGAAVAIVLVSLFTLLSMIKIWSNVFWGPLKREPESHPGGDTETSGTEADSSTAMATGNGSLLQRGTTRTHARAGAPLTHVRLAMIIPALVLTLLALGIGLGAQGLLVLTQEAASGLIDTSTYVEAVIGQ</sequence>
<feature type="region of interest" description="Disordered" evidence="8">
    <location>
        <begin position="437"/>
        <end position="457"/>
    </location>
</feature>
<keyword evidence="3" id="KW-1003">Cell membrane</keyword>
<feature type="transmembrane region" description="Helical" evidence="9">
    <location>
        <begin position="206"/>
        <end position="228"/>
    </location>
</feature>
<keyword evidence="12" id="KW-1185">Reference proteome</keyword>
<feature type="transmembrane region" description="Helical" evidence="9">
    <location>
        <begin position="82"/>
        <end position="104"/>
    </location>
</feature>
<evidence type="ECO:0000259" key="10">
    <source>
        <dbReference type="Pfam" id="PF00361"/>
    </source>
</evidence>
<dbReference type="PANTHER" id="PTHR42703">
    <property type="entry name" value="NADH DEHYDROGENASE"/>
    <property type="match status" value="1"/>
</dbReference>
<name>A0ABU2H4I6_9ACTN</name>
<protein>
    <submittedName>
        <fullName evidence="11">Monovalent cation/H+ antiporter subunit D family protein</fullName>
    </submittedName>
</protein>
<organism evidence="11 12">
    <name type="scientific">Lipingzhangella rawalii</name>
    <dbReference type="NCBI Taxonomy" id="2055835"/>
    <lineage>
        <taxon>Bacteria</taxon>
        <taxon>Bacillati</taxon>
        <taxon>Actinomycetota</taxon>
        <taxon>Actinomycetes</taxon>
        <taxon>Streptosporangiales</taxon>
        <taxon>Nocardiopsidaceae</taxon>
        <taxon>Lipingzhangella</taxon>
    </lineage>
</organism>
<dbReference type="InterPro" id="IPR001750">
    <property type="entry name" value="ND/Mrp_TM"/>
</dbReference>
<proteinExistence type="inferred from homology"/>
<feature type="transmembrane region" description="Helical" evidence="9">
    <location>
        <begin position="368"/>
        <end position="387"/>
    </location>
</feature>
<gene>
    <name evidence="11" type="ORF">RIF23_06345</name>
</gene>
<feature type="transmembrane region" description="Helical" evidence="9">
    <location>
        <begin position="240"/>
        <end position="258"/>
    </location>
</feature>
<feature type="transmembrane region" description="Helical" evidence="9">
    <location>
        <begin position="310"/>
        <end position="331"/>
    </location>
</feature>
<dbReference type="EMBL" id="JAVLVT010000002">
    <property type="protein sequence ID" value="MDS1269912.1"/>
    <property type="molecule type" value="Genomic_DNA"/>
</dbReference>
<feature type="compositionally biased region" description="Polar residues" evidence="8">
    <location>
        <begin position="446"/>
        <end position="457"/>
    </location>
</feature>
<evidence type="ECO:0000256" key="2">
    <source>
        <dbReference type="ARBA" id="ARBA00005346"/>
    </source>
</evidence>
<dbReference type="InterPro" id="IPR003918">
    <property type="entry name" value="NADH_UbQ_OxRdtase"/>
</dbReference>
<keyword evidence="6 9" id="KW-0472">Membrane</keyword>
<dbReference type="RefSeq" id="WP_310911441.1">
    <property type="nucleotide sequence ID" value="NZ_JAVLVT010000002.1"/>
</dbReference>
<feature type="transmembrane region" description="Helical" evidence="9">
    <location>
        <begin position="487"/>
        <end position="511"/>
    </location>
</feature>
<dbReference type="Pfam" id="PF00361">
    <property type="entry name" value="Proton_antipo_M"/>
    <property type="match status" value="1"/>
</dbReference>
<evidence type="ECO:0000313" key="12">
    <source>
        <dbReference type="Proteomes" id="UP001250214"/>
    </source>
</evidence>
<feature type="transmembrane region" description="Helical" evidence="9">
    <location>
        <begin position="407"/>
        <end position="426"/>
    </location>
</feature>
<evidence type="ECO:0000256" key="4">
    <source>
        <dbReference type="ARBA" id="ARBA00022692"/>
    </source>
</evidence>
<dbReference type="NCBIfam" id="NF006238">
    <property type="entry name" value="PRK08375.1-4"/>
    <property type="match status" value="1"/>
</dbReference>
<keyword evidence="4 7" id="KW-0812">Transmembrane</keyword>
<feature type="domain" description="NADH:quinone oxidoreductase/Mrp antiporter transmembrane" evidence="10">
    <location>
        <begin position="132"/>
        <end position="418"/>
    </location>
</feature>
<evidence type="ECO:0000256" key="9">
    <source>
        <dbReference type="SAM" id="Phobius"/>
    </source>
</evidence>
<evidence type="ECO:0000256" key="5">
    <source>
        <dbReference type="ARBA" id="ARBA00022989"/>
    </source>
</evidence>